<dbReference type="SUPFAM" id="SSF48452">
    <property type="entry name" value="TPR-like"/>
    <property type="match status" value="1"/>
</dbReference>
<accession>A0A1I8F9K0</accession>
<dbReference type="AlphaFoldDB" id="A0A1I8F9K0"/>
<organism evidence="2 3">
    <name type="scientific">Macrostomum lignano</name>
    <dbReference type="NCBI Taxonomy" id="282301"/>
    <lineage>
        <taxon>Eukaryota</taxon>
        <taxon>Metazoa</taxon>
        <taxon>Spiralia</taxon>
        <taxon>Lophotrochozoa</taxon>
        <taxon>Platyhelminthes</taxon>
        <taxon>Rhabditophora</taxon>
        <taxon>Macrostomorpha</taxon>
        <taxon>Macrostomida</taxon>
        <taxon>Macrostomidae</taxon>
        <taxon>Macrostomum</taxon>
    </lineage>
</organism>
<keyword evidence="2" id="KW-1185">Reference proteome</keyword>
<dbReference type="InterPro" id="IPR019734">
    <property type="entry name" value="TPR_rpt"/>
</dbReference>
<dbReference type="WBParaSite" id="maker-unitig_25827-snap-gene-0.2-mRNA-1">
    <property type="protein sequence ID" value="maker-unitig_25827-snap-gene-0.2-mRNA-1"/>
    <property type="gene ID" value="maker-unitig_25827-snap-gene-0.2"/>
</dbReference>
<protein>
    <submittedName>
        <fullName evidence="3">TPR_REGION domain-containing protein</fullName>
    </submittedName>
</protein>
<name>A0A1I8F9K0_9PLAT</name>
<evidence type="ECO:0000256" key="1">
    <source>
        <dbReference type="SAM" id="MobiDB-lite"/>
    </source>
</evidence>
<evidence type="ECO:0000313" key="2">
    <source>
        <dbReference type="Proteomes" id="UP000095280"/>
    </source>
</evidence>
<proteinExistence type="predicted"/>
<dbReference type="Proteomes" id="UP000095280">
    <property type="component" value="Unplaced"/>
</dbReference>
<sequence>WARRQLHSSSSWPAGAKLPIRLGLEHHRLRIPPSKAQLLPLPPRPRRQRVSSPVSVAGFGWRRSSTRRLSRVGCGSSSGGGGGGGGLLTDGARLSSVGRHPRLTAAPLLSGLVNLVEVFQVVVEIVRILRNRQSLRRARRRRRRRLRPLLCRSSSLLADGRSSKSTAGLAGVDRCSLTASSPGLPSTQRQSMAQFADTAAAICLSLGQNSDDASRLCDLIDCAMESLSEVHQFRATRAQLSQLSMAESPFVITAAIGQELESRGLHKQAATCDEAGQCRAHGNLGAARLLQGDRSAAMRHERQRLRLAAGLGLDETPRPPVRRGRRPGWRAGQPPSMCRYLARRWAAVGAQAAELGSIGCLHRQLGRPAEAASWHREQLRLAEAAGSAGERARALINLGEDAMAAGQPDEAAEHLAEALAAAEAADG</sequence>
<dbReference type="SMART" id="SM00028">
    <property type="entry name" value="TPR"/>
    <property type="match status" value="3"/>
</dbReference>
<dbReference type="InterPro" id="IPR011990">
    <property type="entry name" value="TPR-like_helical_dom_sf"/>
</dbReference>
<evidence type="ECO:0000313" key="3">
    <source>
        <dbReference type="WBParaSite" id="maker-unitig_25827-snap-gene-0.2-mRNA-1"/>
    </source>
</evidence>
<dbReference type="Gene3D" id="1.25.40.10">
    <property type="entry name" value="Tetratricopeptide repeat domain"/>
    <property type="match status" value="1"/>
</dbReference>
<reference evidence="3" key="1">
    <citation type="submission" date="2016-11" db="UniProtKB">
        <authorList>
            <consortium name="WormBaseParasite"/>
        </authorList>
    </citation>
    <scope>IDENTIFICATION</scope>
</reference>
<feature type="region of interest" description="Disordered" evidence="1">
    <location>
        <begin position="313"/>
        <end position="332"/>
    </location>
</feature>